<keyword evidence="2" id="KW-0677">Repeat</keyword>
<dbReference type="GeneID" id="30964712"/>
<name>A0A1D2VCL7_9ASCO</name>
<dbReference type="Pfam" id="PF12799">
    <property type="entry name" value="LRR_4"/>
    <property type="match status" value="2"/>
</dbReference>
<dbReference type="InterPro" id="IPR050836">
    <property type="entry name" value="SDS22/Internalin_LRR"/>
</dbReference>
<evidence type="ECO:0000256" key="2">
    <source>
        <dbReference type="ARBA" id="ARBA00022737"/>
    </source>
</evidence>
<dbReference type="STRING" id="1344418.A0A1D2VCL7"/>
<proteinExistence type="predicted"/>
<organism evidence="3 5">
    <name type="scientific">Ascoidea rubescens DSM 1968</name>
    <dbReference type="NCBI Taxonomy" id="1344418"/>
    <lineage>
        <taxon>Eukaryota</taxon>
        <taxon>Fungi</taxon>
        <taxon>Dikarya</taxon>
        <taxon>Ascomycota</taxon>
        <taxon>Saccharomycotina</taxon>
        <taxon>Saccharomycetes</taxon>
        <taxon>Ascoideaceae</taxon>
        <taxon>Ascoidea</taxon>
    </lineage>
</organism>
<dbReference type="Proteomes" id="UP000095038">
    <property type="component" value="Unassembled WGS sequence"/>
</dbReference>
<evidence type="ECO:0000313" key="5">
    <source>
        <dbReference type="Proteomes" id="UP000095038"/>
    </source>
</evidence>
<dbReference type="OrthoDB" id="7451790at2759"/>
<dbReference type="RefSeq" id="XP_020045559.1">
    <property type="nucleotide sequence ID" value="XM_020191076.1"/>
</dbReference>
<dbReference type="EMBL" id="KV454487">
    <property type="protein sequence ID" value="ODV59252.1"/>
    <property type="molecule type" value="Genomic_DNA"/>
</dbReference>
<dbReference type="RefSeq" id="XP_020045540.1">
    <property type="nucleotide sequence ID" value="XM_020193810.1"/>
</dbReference>
<dbReference type="SMART" id="SM00365">
    <property type="entry name" value="LRR_SD22"/>
    <property type="match status" value="12"/>
</dbReference>
<reference evidence="3" key="1">
    <citation type="journal article" date="2016" name="Proc. Natl. Acad. Sci. U.S.A.">
        <title>Comparative genomics of biotechnologically important yeasts.</title>
        <authorList>
            <person name="Riley R."/>
            <person name="Haridas S."/>
            <person name="Wolfe K.H."/>
            <person name="Lopes M.R."/>
            <person name="Hittinger C.T."/>
            <person name="Goeker M."/>
            <person name="Salamov A.A."/>
            <person name="Wisecaver J.H."/>
            <person name="Long T.M."/>
            <person name="Calvey C.H."/>
            <person name="Aerts A.L."/>
            <person name="Barry K.W."/>
            <person name="Choi C."/>
            <person name="Clum A."/>
            <person name="Coughlan A.Y."/>
            <person name="Deshpande S."/>
            <person name="Douglass A.P."/>
            <person name="Hanson S.J."/>
            <person name="Klenk H.-P."/>
            <person name="LaButti K.M."/>
            <person name="Lapidus A."/>
            <person name="Lindquist E.A."/>
            <person name="Lipzen A.M."/>
            <person name="Meier-Kolthoff J.P."/>
            <person name="Ohm R.A."/>
            <person name="Otillar R.P."/>
            <person name="Pangilinan J.L."/>
            <person name="Peng Y."/>
            <person name="Rokas A."/>
            <person name="Rosa C.A."/>
            <person name="Scheuner C."/>
            <person name="Sibirny A.A."/>
            <person name="Slot J.C."/>
            <person name="Stielow J.B."/>
            <person name="Sun H."/>
            <person name="Kurtzman C.P."/>
            <person name="Blackwell M."/>
            <person name="Grigoriev I.V."/>
            <person name="Jeffries T.W."/>
        </authorList>
    </citation>
    <scope>NUCLEOTIDE SEQUENCE</scope>
    <source>
        <strain evidence="3">DSM 1968</strain>
    </source>
</reference>
<dbReference type="GeneID" id="30967446"/>
<evidence type="ECO:0000313" key="4">
    <source>
        <dbReference type="EMBL" id="ODV59252.1"/>
    </source>
</evidence>
<keyword evidence="1" id="KW-0433">Leucine-rich repeat</keyword>
<reference evidence="5" key="2">
    <citation type="submission" date="2016-05" db="EMBL/GenBank/DDBJ databases">
        <title>Comparative genomics of biotechnologically important yeasts.</title>
        <authorList>
            <consortium name="DOE Joint Genome Institute"/>
            <person name="Riley R."/>
            <person name="Haridas S."/>
            <person name="Wolfe K.H."/>
            <person name="Lopes M.R."/>
            <person name="Hittinger C.T."/>
            <person name="Goker M."/>
            <person name="Salamov A."/>
            <person name="Wisecaver J."/>
            <person name="Long T.M."/>
            <person name="Aerts A.L."/>
            <person name="Barry K."/>
            <person name="Choi C."/>
            <person name="Clum A."/>
            <person name="Coughlan A.Y."/>
            <person name="Deshpande S."/>
            <person name="Douglass A.P."/>
            <person name="Hanson S.J."/>
            <person name="Klenk H.-P."/>
            <person name="Labutti K."/>
            <person name="Lapidus A."/>
            <person name="Lindquist E."/>
            <person name="Lipzen A."/>
            <person name="Meier-Kolthoff J.P."/>
            <person name="Ohm R.A."/>
            <person name="Otillar R.P."/>
            <person name="Pangilinan J."/>
            <person name="Peng Y."/>
            <person name="Rokas A."/>
            <person name="Rosa C.A."/>
            <person name="Scheuner C."/>
            <person name="Sibirny A.A."/>
            <person name="Slot J.C."/>
            <person name="Stielow J.B."/>
            <person name="Sun H."/>
            <person name="Kurtzman C.P."/>
            <person name="Blackwell M."/>
            <person name="Grigoriev I.V."/>
            <person name="Jeffries T.W."/>
        </authorList>
    </citation>
    <scope>NUCLEOTIDE SEQUENCE [LARGE SCALE GENOMIC DNA]</scope>
    <source>
        <strain evidence="5">DSM 1968</strain>
    </source>
</reference>
<dbReference type="InterPro" id="IPR032675">
    <property type="entry name" value="LRR_dom_sf"/>
</dbReference>
<dbReference type="Gene3D" id="3.80.10.10">
    <property type="entry name" value="Ribonuclease Inhibitor"/>
    <property type="match status" value="4"/>
</dbReference>
<protein>
    <submittedName>
        <fullName evidence="3">L domain-like protein</fullName>
    </submittedName>
</protein>
<sequence>MFSVLGLIKKLSIFLRSNLYSEVLATPSKFNTVSDLKTFISLIKNVMLSQRKSLETIEFNYDNIKQSSNAICPALHYQTNTPDYPEEYKIELQLLFADEYVNNNSFKFTTLELKGVCFSKMNSGVLKLMDLKHLKLANSSCPSLKNIQFSDTIEYLDLSHNGIATIKNVKFPTNLVTLKLCFNKIKSFQNFNQCDKLVQIMLNNNSIMKINNVSKFKDIKQLYLKINSIKSIANLNALSNLEELYLSHNLVSNIAELRGLPNLKILDISNNPIDNFNNAFADIPKLEKLNMCESMIRSIGKPASKLLNLKSITLCHNFISKIGNFNQMINLRNIDLGSNRIEKIEQLDNLAQLSFLGLCENKIKIVENIESLGNLRHINLSDNNISEFKLTKKGKFLEKLAILGLRNNKITEINNLKCLKNLKHLDLSINQIKTLILLKELNSCAIMRLEGNEIEKIEQDKPNYFAINWIFNDCIFNDCIFNDCIFNDCIFNAMFKKQPSLVPEDKHDMMLDLRSNRLKSTQGLSQWSNITHLKLPDTIIQISSDVITLPNTKEIKYELPASNSLFRLNQLRAQAPNLKIDFYREALWYIPVK</sequence>
<keyword evidence="5" id="KW-1185">Reference proteome</keyword>
<evidence type="ECO:0000256" key="1">
    <source>
        <dbReference type="ARBA" id="ARBA00022614"/>
    </source>
</evidence>
<evidence type="ECO:0000313" key="3">
    <source>
        <dbReference type="EMBL" id="ODV59233.1"/>
    </source>
</evidence>
<dbReference type="AlphaFoldDB" id="A0A1D2VCL7"/>
<dbReference type="InterPro" id="IPR003591">
    <property type="entry name" value="Leu-rich_rpt_typical-subtyp"/>
</dbReference>
<dbReference type="SMART" id="SM00369">
    <property type="entry name" value="LRR_TYP"/>
    <property type="match status" value="6"/>
</dbReference>
<accession>A0A1D2VCL7</accession>
<dbReference type="InterPro" id="IPR001611">
    <property type="entry name" value="Leu-rich_rpt"/>
</dbReference>
<dbReference type="PROSITE" id="PS51450">
    <property type="entry name" value="LRR"/>
    <property type="match status" value="6"/>
</dbReference>
<gene>
    <name evidence="4" type="ORF">ASCRUDRAFT_49644</name>
    <name evidence="3" type="ORF">ASCRUDRAFT_77311</name>
</gene>
<dbReference type="PANTHER" id="PTHR46652:SF3">
    <property type="entry name" value="LEUCINE-RICH REPEAT-CONTAINING PROTEIN 9"/>
    <property type="match status" value="1"/>
</dbReference>
<dbReference type="SUPFAM" id="SSF52058">
    <property type="entry name" value="L domain-like"/>
    <property type="match status" value="1"/>
</dbReference>
<dbReference type="EMBL" id="KV454487">
    <property type="protein sequence ID" value="ODV59233.1"/>
    <property type="molecule type" value="Genomic_DNA"/>
</dbReference>
<dbReference type="InterPro" id="IPR025875">
    <property type="entry name" value="Leu-rich_rpt_4"/>
</dbReference>
<dbReference type="PANTHER" id="PTHR46652">
    <property type="entry name" value="LEUCINE-RICH REPEAT AND IQ DOMAIN-CONTAINING PROTEIN 1-RELATED"/>
    <property type="match status" value="1"/>
</dbReference>